<dbReference type="SUPFAM" id="SSF55031">
    <property type="entry name" value="Bacterial exopeptidase dimerisation domain"/>
    <property type="match status" value="1"/>
</dbReference>
<dbReference type="PANTHER" id="PTHR11014:SF63">
    <property type="entry name" value="METALLOPEPTIDASE, PUTATIVE (AFU_ORTHOLOGUE AFUA_6G09600)-RELATED"/>
    <property type="match status" value="1"/>
</dbReference>
<evidence type="ECO:0000256" key="1">
    <source>
        <dbReference type="ARBA" id="ARBA00022801"/>
    </source>
</evidence>
<dbReference type="Pfam" id="PF07687">
    <property type="entry name" value="M20_dimer"/>
    <property type="match status" value="1"/>
</dbReference>
<keyword evidence="1" id="KW-0378">Hydrolase</keyword>
<dbReference type="RefSeq" id="WP_150004804.1">
    <property type="nucleotide sequence ID" value="NZ_BMOV01000001.1"/>
</dbReference>
<dbReference type="InterPro" id="IPR036264">
    <property type="entry name" value="Bact_exopeptidase_dim_dom"/>
</dbReference>
<reference evidence="5" key="1">
    <citation type="journal article" date="2019" name="Int. J. Syst. Evol. Microbiol.">
        <title>The Global Catalogue of Microorganisms (GCM) 10K type strain sequencing project: providing services to taxonomists for standard genome sequencing and annotation.</title>
        <authorList>
            <consortium name="The Broad Institute Genomics Platform"/>
            <consortium name="The Broad Institute Genome Sequencing Center for Infectious Disease"/>
            <person name="Wu L."/>
            <person name="Ma J."/>
        </authorList>
    </citation>
    <scope>NUCLEOTIDE SEQUENCE [LARGE SCALE GENOMIC DNA]</scope>
    <source>
        <strain evidence="5">JCM 17843</strain>
    </source>
</reference>
<dbReference type="PIRSF" id="PIRSF005962">
    <property type="entry name" value="Pept_M20D_amidohydro"/>
    <property type="match status" value="1"/>
</dbReference>
<feature type="signal peptide" evidence="2">
    <location>
        <begin position="1"/>
        <end position="22"/>
    </location>
</feature>
<dbReference type="SUPFAM" id="SSF53187">
    <property type="entry name" value="Zn-dependent exopeptidases"/>
    <property type="match status" value="1"/>
</dbReference>
<sequence>MSDRWRSLIVPALLLASAPLAAQSQTDAEIHKAVASDYVYLENLYTHLHANPELSFQEANSAARMTEELQSLGFEVTPNVGGHGLVGVLKNGEGPTLLIRADMDALPVQEMTGKPYASSVTAVEQNGQDVHVMHACGHDVHMTVFVGTARRLAAMKDQWSGTLVMIGQPAEERGAGAKAMISDGLFQRFPRPDYNIALHVSSSLEAGRIAYVPGFALANVDSVDITVKGVGGHGAYPHSTKDPIVLASQIVMGLQTIASREVNPQDSVVVTVGSIHGGAKHNVISDQVKMQLTVRSYSDETRAHVLNAIERIAHNTARAFGLPGDLLPVVEVKDEYTPATYNDPQLTNRLAKALSDHLGAENVVESNPVMGGEDFGRYGREGIPSVIFWLGAVEPERVAAARRGEISLPSLHSPYFAPLPEPTIKTGVAAMTHAAFTLFGGE</sequence>
<keyword evidence="5" id="KW-1185">Reference proteome</keyword>
<evidence type="ECO:0000256" key="2">
    <source>
        <dbReference type="SAM" id="SignalP"/>
    </source>
</evidence>
<dbReference type="Proteomes" id="UP000602381">
    <property type="component" value="Unassembled WGS sequence"/>
</dbReference>
<dbReference type="Pfam" id="PF01546">
    <property type="entry name" value="Peptidase_M20"/>
    <property type="match status" value="1"/>
</dbReference>
<organism evidence="4 5">
    <name type="scientific">Iodidimonas muriae</name>
    <dbReference type="NCBI Taxonomy" id="261467"/>
    <lineage>
        <taxon>Bacteria</taxon>
        <taxon>Pseudomonadati</taxon>
        <taxon>Pseudomonadota</taxon>
        <taxon>Alphaproteobacteria</taxon>
        <taxon>Iodidimonadales</taxon>
        <taxon>Iodidimonadaceae</taxon>
        <taxon>Iodidimonas</taxon>
    </lineage>
</organism>
<feature type="chain" id="PRO_5045159991" evidence="2">
    <location>
        <begin position="23"/>
        <end position="442"/>
    </location>
</feature>
<keyword evidence="2" id="KW-0732">Signal</keyword>
<comment type="caution">
    <text evidence="4">The sequence shown here is derived from an EMBL/GenBank/DDBJ whole genome shotgun (WGS) entry which is preliminary data.</text>
</comment>
<dbReference type="InterPro" id="IPR002933">
    <property type="entry name" value="Peptidase_M20"/>
</dbReference>
<dbReference type="NCBIfam" id="TIGR01891">
    <property type="entry name" value="amidohydrolases"/>
    <property type="match status" value="1"/>
</dbReference>
<dbReference type="InterPro" id="IPR017439">
    <property type="entry name" value="Amidohydrolase"/>
</dbReference>
<gene>
    <name evidence="4" type="ORF">GCM10007972_00330</name>
</gene>
<evidence type="ECO:0000259" key="3">
    <source>
        <dbReference type="Pfam" id="PF07687"/>
    </source>
</evidence>
<dbReference type="PANTHER" id="PTHR11014">
    <property type="entry name" value="PEPTIDASE M20 FAMILY MEMBER"/>
    <property type="match status" value="1"/>
</dbReference>
<feature type="domain" description="Peptidase M20 dimerisation" evidence="3">
    <location>
        <begin position="219"/>
        <end position="317"/>
    </location>
</feature>
<dbReference type="Gene3D" id="3.30.70.360">
    <property type="match status" value="1"/>
</dbReference>
<dbReference type="EMBL" id="BMOV01000001">
    <property type="protein sequence ID" value="GGO04182.1"/>
    <property type="molecule type" value="Genomic_DNA"/>
</dbReference>
<evidence type="ECO:0000313" key="5">
    <source>
        <dbReference type="Proteomes" id="UP000602381"/>
    </source>
</evidence>
<evidence type="ECO:0000313" key="4">
    <source>
        <dbReference type="EMBL" id="GGO04182.1"/>
    </source>
</evidence>
<accession>A0ABQ2L6U6</accession>
<dbReference type="Gene3D" id="3.40.630.10">
    <property type="entry name" value="Zn peptidases"/>
    <property type="match status" value="1"/>
</dbReference>
<name>A0ABQ2L6U6_9PROT</name>
<proteinExistence type="predicted"/>
<protein>
    <submittedName>
        <fullName evidence="4">Amidohydrolase</fullName>
    </submittedName>
</protein>
<dbReference type="InterPro" id="IPR011650">
    <property type="entry name" value="Peptidase_M20_dimer"/>
</dbReference>